<reference evidence="1" key="1">
    <citation type="submission" date="2020-02" db="EMBL/GenBank/DDBJ databases">
        <authorList>
            <person name="Meier V. D."/>
        </authorList>
    </citation>
    <scope>NUCLEOTIDE SEQUENCE</scope>
    <source>
        <strain evidence="1">AVDCRST_MAG67</strain>
    </source>
</reference>
<gene>
    <name evidence="1" type="ORF">AVDCRST_MAG67-981</name>
</gene>
<proteinExistence type="predicted"/>
<protein>
    <submittedName>
        <fullName evidence="1">Uncharacterized protein</fullName>
    </submittedName>
</protein>
<feature type="non-terminal residue" evidence="1">
    <location>
        <position position="1"/>
    </location>
</feature>
<accession>A0A6J4S667</accession>
<evidence type="ECO:0000313" key="1">
    <source>
        <dbReference type="EMBL" id="CAA9483805.1"/>
    </source>
</evidence>
<name>A0A6J4S667_9ACTN</name>
<dbReference type="EMBL" id="CADCVQ010000051">
    <property type="protein sequence ID" value="CAA9483805.1"/>
    <property type="molecule type" value="Genomic_DNA"/>
</dbReference>
<sequence length="56" mass="6489">AARKADRLSARAQVRHRRAEHGLDELRDVLVGTQVLRVPHRLRQPVRGDRRVLEAM</sequence>
<feature type="non-terminal residue" evidence="1">
    <location>
        <position position="56"/>
    </location>
</feature>
<dbReference type="AlphaFoldDB" id="A0A6J4S667"/>
<organism evidence="1">
    <name type="scientific">uncultured Solirubrobacteraceae bacterium</name>
    <dbReference type="NCBI Taxonomy" id="1162706"/>
    <lineage>
        <taxon>Bacteria</taxon>
        <taxon>Bacillati</taxon>
        <taxon>Actinomycetota</taxon>
        <taxon>Thermoleophilia</taxon>
        <taxon>Solirubrobacterales</taxon>
        <taxon>Solirubrobacteraceae</taxon>
        <taxon>environmental samples</taxon>
    </lineage>
</organism>